<protein>
    <submittedName>
        <fullName evidence="1">Nitrite reductases/sulfite reductase</fullName>
    </submittedName>
</protein>
<name>Q6L1P2_PICTO</name>
<evidence type="ECO:0000313" key="2">
    <source>
        <dbReference type="EMBL" id="SMD30582.1"/>
    </source>
</evidence>
<keyword evidence="4" id="KW-1185">Reference proteome</keyword>
<dbReference type="eggNOG" id="arCOG05345">
    <property type="taxonomic scope" value="Archaea"/>
</dbReference>
<dbReference type="AlphaFoldDB" id="Q6L1P2"/>
<dbReference type="Proteomes" id="UP000192315">
    <property type="component" value="Unassembled WGS sequence"/>
</dbReference>
<evidence type="ECO:0000313" key="1">
    <source>
        <dbReference type="EMBL" id="AAT43110.1"/>
    </source>
</evidence>
<evidence type="ECO:0000313" key="4">
    <source>
        <dbReference type="Proteomes" id="UP000192315"/>
    </source>
</evidence>
<dbReference type="EMBL" id="FWYE01000001">
    <property type="protein sequence ID" value="SMD30582.1"/>
    <property type="molecule type" value="Genomic_DNA"/>
</dbReference>
<dbReference type="InParanoid" id="Q6L1P2"/>
<dbReference type="EMBL" id="AE017261">
    <property type="protein sequence ID" value="AAT43110.1"/>
    <property type="molecule type" value="Genomic_DNA"/>
</dbReference>
<dbReference type="GeneID" id="2844281"/>
<dbReference type="OrthoDB" id="56446at2157"/>
<dbReference type="STRING" id="263820.PTO0525"/>
<dbReference type="RefSeq" id="WP_011177326.1">
    <property type="nucleotide sequence ID" value="NC_005877.1"/>
</dbReference>
<accession>A0A8G2L701</accession>
<organism evidence="1 3">
    <name type="scientific">Picrophilus torridus (strain ATCC 700027 / DSM 9790 / JCM 10055 / NBRC 100828 / KAW 2/3)</name>
    <dbReference type="NCBI Taxonomy" id="1122961"/>
    <lineage>
        <taxon>Archaea</taxon>
        <taxon>Methanobacteriati</taxon>
        <taxon>Thermoplasmatota</taxon>
        <taxon>Thermoplasmata</taxon>
        <taxon>Thermoplasmatales</taxon>
        <taxon>Picrophilaceae</taxon>
        <taxon>Picrophilus</taxon>
    </lineage>
</organism>
<dbReference type="Proteomes" id="UP000000438">
    <property type="component" value="Chromosome"/>
</dbReference>
<evidence type="ECO:0000313" key="3">
    <source>
        <dbReference type="Proteomes" id="UP000000438"/>
    </source>
</evidence>
<reference evidence="1" key="2">
    <citation type="submission" date="2004-02" db="EMBL/GenBank/DDBJ databases">
        <authorList>
            <person name="Fuetterer O."/>
            <person name="Angelov A."/>
            <person name="Liesegang H."/>
            <person name="Gottschalk G."/>
            <person name="Schleper C."/>
            <person name="Schepers B."/>
            <person name="Dock C."/>
            <person name="Antranikian G."/>
            <person name="Liebl W."/>
        </authorList>
    </citation>
    <scope>NUCLEOTIDE SEQUENCE</scope>
    <source>
        <strain evidence="1">DSM 9790</strain>
    </source>
</reference>
<gene>
    <name evidence="1" type="ordered locus">PTO0525</name>
    <name evidence="2" type="ORF">SAMN02745355_0471</name>
</gene>
<reference evidence="1 3" key="1">
    <citation type="journal article" date="2004" name="Proc. Natl. Acad. Sci. U.S.A.">
        <title>Genome sequence of Picrophilus torridus and its implications for life around pH 0.</title>
        <authorList>
            <person name="Futterer O."/>
            <person name="Angelov A."/>
            <person name="Liesegang H."/>
            <person name="Gottschalk G."/>
            <person name="Schleper C."/>
            <person name="Schepers B."/>
            <person name="Dock C."/>
            <person name="Antranikian G."/>
            <person name="Liebl W."/>
        </authorList>
    </citation>
    <scope>NUCLEOTIDE SEQUENCE [LARGE SCALE GENOMIC DNA]</scope>
    <source>
        <strain evidence="3">ATCC 700027 / DSM 9790 / JCM 10055 / NBRC 100828</strain>
        <strain evidence="1">DSM 9790</strain>
    </source>
</reference>
<dbReference type="HOGENOM" id="CLU_170818_0_0_2"/>
<dbReference type="PaxDb" id="263820-PTO0525"/>
<reference evidence="2 4" key="3">
    <citation type="submission" date="2017-04" db="EMBL/GenBank/DDBJ databases">
        <authorList>
            <person name="Varghese N."/>
            <person name="Submissions S."/>
        </authorList>
    </citation>
    <scope>NUCLEOTIDE SEQUENCE [LARGE SCALE GENOMIC DNA]</scope>
    <source>
        <strain evidence="2 4">DSM 9789</strain>
    </source>
</reference>
<proteinExistence type="predicted"/>
<dbReference type="KEGG" id="pto:PTO0525"/>
<sequence>MDDIDKYLKNIFSALPTEELYIEAFREVLKDLIKEYIKKRINSNDEIKKEISSVLKEYMEAKLKEYDSVAKMTKLTAKIGLISAPSDVKEQAINDFINTFQKEIEDIIKKTL</sequence>
<accession>Q6L1P2</accession>